<keyword evidence="3" id="KW-1185">Reference proteome</keyword>
<dbReference type="Pfam" id="PF14534">
    <property type="entry name" value="DUF4440"/>
    <property type="match status" value="1"/>
</dbReference>
<dbReference type="InterPro" id="IPR027843">
    <property type="entry name" value="DUF4440"/>
</dbReference>
<reference evidence="3" key="1">
    <citation type="journal article" date="2019" name="Int. J. Syst. Evol. Microbiol.">
        <title>The Global Catalogue of Microorganisms (GCM) 10K type strain sequencing project: providing services to taxonomists for standard genome sequencing and annotation.</title>
        <authorList>
            <consortium name="The Broad Institute Genomics Platform"/>
            <consortium name="The Broad Institute Genome Sequencing Center for Infectious Disease"/>
            <person name="Wu L."/>
            <person name="Ma J."/>
        </authorList>
    </citation>
    <scope>NUCLEOTIDE SEQUENCE [LARGE SCALE GENOMIC DNA]</scope>
    <source>
        <strain evidence="3">CCUG 73951</strain>
    </source>
</reference>
<protein>
    <submittedName>
        <fullName evidence="2">DUF4440 domain-containing protein</fullName>
    </submittedName>
</protein>
<dbReference type="SUPFAM" id="SSF54427">
    <property type="entry name" value="NTF2-like"/>
    <property type="match status" value="1"/>
</dbReference>
<organism evidence="2 3">
    <name type="scientific">Halobacillus campisalis</name>
    <dbReference type="NCBI Taxonomy" id="435909"/>
    <lineage>
        <taxon>Bacteria</taxon>
        <taxon>Bacillati</taxon>
        <taxon>Bacillota</taxon>
        <taxon>Bacilli</taxon>
        <taxon>Bacillales</taxon>
        <taxon>Bacillaceae</taxon>
        <taxon>Halobacillus</taxon>
    </lineage>
</organism>
<dbReference type="EMBL" id="JBHTBY010000011">
    <property type="protein sequence ID" value="MFC7321680.1"/>
    <property type="molecule type" value="Genomic_DNA"/>
</dbReference>
<dbReference type="Proteomes" id="UP001596494">
    <property type="component" value="Unassembled WGS sequence"/>
</dbReference>
<name>A0ABW2K6A4_9BACI</name>
<sequence>MEYDLKQLIKEREQTHLNMDVRKSNEKLDEILADEFWEIGSSGITIDKRECLESGVHLIEMTMHHFEAEQLADDVVLTTYLIETKHRNTLRSSIWKRIDGRWQLFFHQGTITSLQPHEGISRSGDIR</sequence>
<feature type="domain" description="DUF4440" evidence="1">
    <location>
        <begin position="9"/>
        <end position="104"/>
    </location>
</feature>
<dbReference type="InterPro" id="IPR032710">
    <property type="entry name" value="NTF2-like_dom_sf"/>
</dbReference>
<evidence type="ECO:0000313" key="3">
    <source>
        <dbReference type="Proteomes" id="UP001596494"/>
    </source>
</evidence>
<accession>A0ABW2K6A4</accession>
<dbReference type="RefSeq" id="WP_289216605.1">
    <property type="nucleotide sequence ID" value="NZ_JAPVRC010000007.1"/>
</dbReference>
<evidence type="ECO:0000313" key="2">
    <source>
        <dbReference type="EMBL" id="MFC7321680.1"/>
    </source>
</evidence>
<proteinExistence type="predicted"/>
<evidence type="ECO:0000259" key="1">
    <source>
        <dbReference type="Pfam" id="PF14534"/>
    </source>
</evidence>
<comment type="caution">
    <text evidence="2">The sequence shown here is derived from an EMBL/GenBank/DDBJ whole genome shotgun (WGS) entry which is preliminary data.</text>
</comment>
<dbReference type="Gene3D" id="3.10.450.50">
    <property type="match status" value="1"/>
</dbReference>
<gene>
    <name evidence="2" type="ORF">ACFQMN_12410</name>
</gene>